<dbReference type="AlphaFoldDB" id="A0A6J4PLK0"/>
<feature type="compositionally biased region" description="Basic residues" evidence="1">
    <location>
        <begin position="1"/>
        <end position="14"/>
    </location>
</feature>
<dbReference type="GO" id="GO:0016740">
    <property type="term" value="F:transferase activity"/>
    <property type="evidence" value="ECO:0007669"/>
    <property type="project" value="UniProtKB-KW"/>
</dbReference>
<accession>A0A6J4PLK0</accession>
<dbReference type="EMBL" id="CADCUP010000214">
    <property type="protein sequence ID" value="CAA9416441.1"/>
    <property type="molecule type" value="Genomic_DNA"/>
</dbReference>
<evidence type="ECO:0000313" key="2">
    <source>
        <dbReference type="EMBL" id="CAA9416441.1"/>
    </source>
</evidence>
<protein>
    <submittedName>
        <fullName evidence="2">Glycosyltransferase 28 domain-containing protein</fullName>
    </submittedName>
</protein>
<feature type="compositionally biased region" description="Basic residues" evidence="1">
    <location>
        <begin position="52"/>
        <end position="64"/>
    </location>
</feature>
<evidence type="ECO:0000256" key="1">
    <source>
        <dbReference type="SAM" id="MobiDB-lite"/>
    </source>
</evidence>
<reference evidence="2" key="1">
    <citation type="submission" date="2020-02" db="EMBL/GenBank/DDBJ databases">
        <authorList>
            <person name="Meier V. D."/>
        </authorList>
    </citation>
    <scope>NUCLEOTIDE SEQUENCE</scope>
    <source>
        <strain evidence="2">AVDCRST_MAG06</strain>
    </source>
</reference>
<keyword evidence="2" id="KW-0808">Transferase</keyword>
<organism evidence="2">
    <name type="scientific">uncultured Nocardioides sp</name>
    <dbReference type="NCBI Taxonomy" id="198441"/>
    <lineage>
        <taxon>Bacteria</taxon>
        <taxon>Bacillati</taxon>
        <taxon>Actinomycetota</taxon>
        <taxon>Actinomycetes</taxon>
        <taxon>Propionibacteriales</taxon>
        <taxon>Nocardioidaceae</taxon>
        <taxon>Nocardioides</taxon>
        <taxon>environmental samples</taxon>
    </lineage>
</organism>
<name>A0A6J4PLK0_9ACTN</name>
<gene>
    <name evidence="2" type="ORF">AVDCRST_MAG06-3222</name>
</gene>
<feature type="region of interest" description="Disordered" evidence="1">
    <location>
        <begin position="126"/>
        <end position="182"/>
    </location>
</feature>
<feature type="non-terminal residue" evidence="2">
    <location>
        <position position="182"/>
    </location>
</feature>
<feature type="compositionally biased region" description="Basic residues" evidence="1">
    <location>
        <begin position="153"/>
        <end position="166"/>
    </location>
</feature>
<feature type="non-terminal residue" evidence="2">
    <location>
        <position position="1"/>
    </location>
</feature>
<sequence length="182" mass="19464">DAAAGHRTRRHRPPPVRPDGGLDRRGSCPPQRRALRGAARGDEATTGGRGARVPRPRPACRARRGGCGGRVPRWPGHHHRCAGCRARAAVHATGPTSGRARGRSPAALRLLRRSVGCRAGRLVGRVLPRHTGGRSGPWPARARRSDDQPAARRGPRPGRRRARRGPRPPVAPSASTAPQRAV</sequence>
<proteinExistence type="predicted"/>
<feature type="compositionally biased region" description="Polar residues" evidence="1">
    <location>
        <begin position="173"/>
        <end position="182"/>
    </location>
</feature>
<feature type="region of interest" description="Disordered" evidence="1">
    <location>
        <begin position="1"/>
        <end position="68"/>
    </location>
</feature>